<dbReference type="EMBL" id="LHCI01000106">
    <property type="protein sequence ID" value="KOX89269.1"/>
    <property type="molecule type" value="Genomic_DNA"/>
</dbReference>
<dbReference type="AlphaFoldDB" id="A0A0M9ACI6"/>
<accession>A0A0M9ACI6</accession>
<evidence type="ECO:0000313" key="1">
    <source>
        <dbReference type="EMBL" id="KOX89269.1"/>
    </source>
</evidence>
<sequence length="97" mass="10750">MEPKGPPKDLLAQAEGLRSVDPSTPGFRERFLALLLEAKARWESLSPEEKGRLLALLGALLSLLPWGRLGRIGALFQRATSPQAQLLLRLALRLLKR</sequence>
<proteinExistence type="predicted"/>
<reference evidence="1 2" key="1">
    <citation type="submission" date="2015-07" db="EMBL/GenBank/DDBJ databases">
        <authorList>
            <person name="Noorani M."/>
        </authorList>
    </citation>
    <scope>NUCLEOTIDE SEQUENCE [LARGE SCALE GENOMIC DNA]</scope>
    <source>
        <strain evidence="2">ATCC 25104 / DSM 625 / JCM 10724 / NBRC 103206 / NCIMB 11243 / YT-1</strain>
    </source>
</reference>
<dbReference type="RefSeq" id="WP_053767138.1">
    <property type="nucleotide sequence ID" value="NZ_LHCI01000106.1"/>
</dbReference>
<protein>
    <submittedName>
        <fullName evidence="1">Uncharacterized protein</fullName>
    </submittedName>
</protein>
<dbReference type="Proteomes" id="UP000037685">
    <property type="component" value="Unassembled WGS sequence"/>
</dbReference>
<comment type="caution">
    <text evidence="1">The sequence shown here is derived from an EMBL/GenBank/DDBJ whole genome shotgun (WGS) entry which is preliminary data.</text>
</comment>
<dbReference type="PATRIC" id="fig|271.14.peg.516"/>
<name>A0A0M9ACI6_THEAQ</name>
<organism evidence="1 2">
    <name type="scientific">Thermus aquaticus</name>
    <dbReference type="NCBI Taxonomy" id="271"/>
    <lineage>
        <taxon>Bacteria</taxon>
        <taxon>Thermotogati</taxon>
        <taxon>Deinococcota</taxon>
        <taxon>Deinococci</taxon>
        <taxon>Thermales</taxon>
        <taxon>Thermaceae</taxon>
        <taxon>Thermus</taxon>
    </lineage>
</organism>
<gene>
    <name evidence="1" type="ORF">BVI061214_00427</name>
</gene>
<evidence type="ECO:0000313" key="2">
    <source>
        <dbReference type="Proteomes" id="UP000037685"/>
    </source>
</evidence>